<gene>
    <name evidence="4" type="ORF">CSC2_07440</name>
</gene>
<dbReference type="RefSeq" id="WP_206868208.1">
    <property type="nucleotide sequence ID" value="NZ_BMBA01000001.1"/>
</dbReference>
<evidence type="ECO:0000313" key="5">
    <source>
        <dbReference type="Proteomes" id="UP000663802"/>
    </source>
</evidence>
<feature type="domain" description="Isochorismatase-like" evidence="3">
    <location>
        <begin position="3"/>
        <end position="175"/>
    </location>
</feature>
<dbReference type="InterPro" id="IPR050272">
    <property type="entry name" value="Isochorismatase-like_hydrls"/>
</dbReference>
<sequence>MKTALLIIDVQNDYFKGGKCELVNPMKALANVEYALNYFRENSQTIIHVQHINDNGTITYFYPNTDGAEINERVKPIKGEYLVNKNDPNCFFKTNLRDIIKDENITTLVICGMMTHMCIDTTVRACRYEGIEVILLSDACATKNLKINEKTISAQTVHDSFIAALNNRFAKIIETVSINQISF</sequence>
<dbReference type="PANTHER" id="PTHR43540:SF1">
    <property type="entry name" value="ISOCHORISMATASE HYDROLASE"/>
    <property type="match status" value="1"/>
</dbReference>
<dbReference type="Pfam" id="PF00857">
    <property type="entry name" value="Isochorismatase"/>
    <property type="match status" value="1"/>
</dbReference>
<dbReference type="CDD" id="cd01014">
    <property type="entry name" value="nicotinamidase_related"/>
    <property type="match status" value="1"/>
</dbReference>
<dbReference type="PANTHER" id="PTHR43540">
    <property type="entry name" value="PEROXYUREIDOACRYLATE/UREIDOACRYLATE AMIDOHYDROLASE-RELATED"/>
    <property type="match status" value="1"/>
</dbReference>
<accession>A0ABQ1E657</accession>
<protein>
    <submittedName>
        <fullName evidence="4">Isochorismatase</fullName>
    </submittedName>
</protein>
<comment type="similarity">
    <text evidence="1">Belongs to the isochorismatase family.</text>
</comment>
<keyword evidence="5" id="KW-1185">Reference proteome</keyword>
<evidence type="ECO:0000256" key="2">
    <source>
        <dbReference type="ARBA" id="ARBA00022801"/>
    </source>
</evidence>
<comment type="caution">
    <text evidence="4">The sequence shown here is derived from an EMBL/GenBank/DDBJ whole genome shotgun (WGS) entry which is preliminary data.</text>
</comment>
<evidence type="ECO:0000256" key="1">
    <source>
        <dbReference type="ARBA" id="ARBA00006336"/>
    </source>
</evidence>
<organism evidence="4 5">
    <name type="scientific">Clostridium zeae</name>
    <dbReference type="NCBI Taxonomy" id="2759022"/>
    <lineage>
        <taxon>Bacteria</taxon>
        <taxon>Bacillati</taxon>
        <taxon>Bacillota</taxon>
        <taxon>Clostridia</taxon>
        <taxon>Eubacteriales</taxon>
        <taxon>Clostridiaceae</taxon>
        <taxon>Clostridium</taxon>
    </lineage>
</organism>
<evidence type="ECO:0000259" key="3">
    <source>
        <dbReference type="Pfam" id="PF00857"/>
    </source>
</evidence>
<reference evidence="4 5" key="1">
    <citation type="journal article" date="2021" name="Int. J. Syst. Evol. Microbiol.">
        <title>Clostridium zeae sp. nov., isolated from corn silage.</title>
        <authorList>
            <person name="Kobayashi H."/>
            <person name="Tanizawa Y."/>
            <person name="Yagura M."/>
            <person name="Sakamoto M."/>
            <person name="Ohkuma M."/>
            <person name="Tohno M."/>
        </authorList>
    </citation>
    <scope>NUCLEOTIDE SEQUENCE [LARGE SCALE GENOMIC DNA]</scope>
    <source>
        <strain evidence="4 5">CSC2</strain>
    </source>
</reference>
<dbReference type="EMBL" id="BMBA01000001">
    <property type="protein sequence ID" value="GFZ30218.1"/>
    <property type="molecule type" value="Genomic_DNA"/>
</dbReference>
<proteinExistence type="inferred from homology"/>
<evidence type="ECO:0000313" key="4">
    <source>
        <dbReference type="EMBL" id="GFZ30218.1"/>
    </source>
</evidence>
<dbReference type="InterPro" id="IPR036380">
    <property type="entry name" value="Isochorismatase-like_sf"/>
</dbReference>
<keyword evidence="2" id="KW-0378">Hydrolase</keyword>
<dbReference type="InterPro" id="IPR000868">
    <property type="entry name" value="Isochorismatase-like_dom"/>
</dbReference>
<dbReference type="Gene3D" id="3.40.50.850">
    <property type="entry name" value="Isochorismatase-like"/>
    <property type="match status" value="1"/>
</dbReference>
<name>A0ABQ1E657_9CLOT</name>
<dbReference type="Proteomes" id="UP000663802">
    <property type="component" value="Unassembled WGS sequence"/>
</dbReference>
<dbReference type="SUPFAM" id="SSF52499">
    <property type="entry name" value="Isochorismatase-like hydrolases"/>
    <property type="match status" value="1"/>
</dbReference>